<feature type="region of interest" description="Disordered" evidence="1">
    <location>
        <begin position="158"/>
        <end position="177"/>
    </location>
</feature>
<dbReference type="RefSeq" id="XP_034099873.1">
    <property type="nucleotide sequence ID" value="XM_034243982.2"/>
</dbReference>
<sequence>MDDLNVQLKSEFSAAIDDDDQVNTPLRRENPLTPDPPTDCVGGVGWNSDDDGENTMPTQRVVIKKFSPRFDPNEDDATPPRTSNTTINENGENVEEAAVEDVKIKYEPPRGMDFGGLLDELDDMDLEGVINAIRSRRAEMDNMDLKPLRTEEEIVETVADGEVDDASADDEEMRLLTEEHDKILEILRRREAEKQQNPTNQETTKKRKHKKEKKHKKRRSSSPECSSRKKLRRTHKTSNSKDDDIELDYVPVRDSERSLKIISIKKLLPGDTATTAAAAGPKLSIKEKRQLAVDRVKATLKLMALERSGTPPTEYLVVDTIKKLPGRSSVLCGANFENPSPLCNNFNVSYQFNSTTPNISIAKWGLEALPRPTVALLRLTGISVNRLTQLLQHSKMPLQKLRQQEKASKGNEEDENMGTGLFRSLATQTDPNIGNRTQDVGIQAMAPGSSSSQGIFWLDSDFCETNLSQQHANVVFALKELCATMPSSTYWADSIFKGLQIALNAKRAEAKELRSRHLYSRV</sequence>
<gene>
    <name evidence="3" type="primary">LOC117565033</name>
</gene>
<keyword evidence="2" id="KW-1185">Reference proteome</keyword>
<evidence type="ECO:0000313" key="2">
    <source>
        <dbReference type="Proteomes" id="UP000515160"/>
    </source>
</evidence>
<feature type="compositionally biased region" description="Acidic residues" evidence="1">
    <location>
        <begin position="158"/>
        <end position="172"/>
    </location>
</feature>
<feature type="region of interest" description="Disordered" evidence="1">
    <location>
        <begin position="188"/>
        <end position="242"/>
    </location>
</feature>
<organism evidence="2 3">
    <name type="scientific">Drosophila albomicans</name>
    <name type="common">Fruit fly</name>
    <dbReference type="NCBI Taxonomy" id="7291"/>
    <lineage>
        <taxon>Eukaryota</taxon>
        <taxon>Metazoa</taxon>
        <taxon>Ecdysozoa</taxon>
        <taxon>Arthropoda</taxon>
        <taxon>Hexapoda</taxon>
        <taxon>Insecta</taxon>
        <taxon>Pterygota</taxon>
        <taxon>Neoptera</taxon>
        <taxon>Endopterygota</taxon>
        <taxon>Diptera</taxon>
        <taxon>Brachycera</taxon>
        <taxon>Muscomorpha</taxon>
        <taxon>Ephydroidea</taxon>
        <taxon>Drosophilidae</taxon>
        <taxon>Drosophila</taxon>
    </lineage>
</organism>
<feature type="compositionally biased region" description="Basic residues" evidence="1">
    <location>
        <begin position="228"/>
        <end position="238"/>
    </location>
</feature>
<feature type="region of interest" description="Disordered" evidence="1">
    <location>
        <begin position="1"/>
        <end position="94"/>
    </location>
</feature>
<name>A0A6P8WKS5_DROAB</name>
<dbReference type="AlphaFoldDB" id="A0A6P8WKS5"/>
<dbReference type="OrthoDB" id="7873147at2759"/>
<proteinExistence type="predicted"/>
<protein>
    <submittedName>
        <fullName evidence="3">Protein panoramix</fullName>
    </submittedName>
</protein>
<dbReference type="Proteomes" id="UP000515160">
    <property type="component" value="Chromosome 2L"/>
</dbReference>
<reference evidence="3" key="1">
    <citation type="submission" date="2025-08" db="UniProtKB">
        <authorList>
            <consortium name="RefSeq"/>
        </authorList>
    </citation>
    <scope>IDENTIFICATION</scope>
    <source>
        <strain evidence="3">15112-1751.03</strain>
        <tissue evidence="3">Whole Adult</tissue>
    </source>
</reference>
<accession>A0A6P8WKS5</accession>
<dbReference type="GeneID" id="117565033"/>
<evidence type="ECO:0000256" key="1">
    <source>
        <dbReference type="SAM" id="MobiDB-lite"/>
    </source>
</evidence>
<evidence type="ECO:0000313" key="3">
    <source>
        <dbReference type="RefSeq" id="XP_034099873.1"/>
    </source>
</evidence>
<feature type="compositionally biased region" description="Basic residues" evidence="1">
    <location>
        <begin position="205"/>
        <end position="220"/>
    </location>
</feature>